<reference evidence="1 2" key="1">
    <citation type="journal article" date="2012" name="PLoS ONE">
        <title>Edwardsiella comparative phylogenomics reveal the new intra/inter-species taxonomic relationships, virulence evolution and niche adaptation mechanisms.</title>
        <authorList>
            <person name="Yang M."/>
            <person name="Lv Y."/>
            <person name="Xiao J."/>
            <person name="Wu H."/>
            <person name="Zheng H."/>
            <person name="Liu Q."/>
            <person name="Zhang Y."/>
            <person name="Wang Q."/>
        </authorList>
    </citation>
    <scope>NUCLEOTIDE SEQUENCE [LARGE SCALE GENOMIC DNA]</scope>
    <source>
        <strain evidence="2">080813</strain>
    </source>
</reference>
<evidence type="ECO:0000313" key="1">
    <source>
        <dbReference type="EMBL" id="AIJ09001.1"/>
    </source>
</evidence>
<dbReference type="AlphaFoldDB" id="A0A076LMC1"/>
<sequence length="41" mass="4835">MKNQRSVKSWQNKWLFTRQCTVYAMGRDSVNAVTLPYSILL</sequence>
<name>A0A076LMC1_9GAMM</name>
<dbReference type="KEGG" id="ete:ETEE_2563"/>
<accession>A0A076LMC1</accession>
<evidence type="ECO:0000313" key="2">
    <source>
        <dbReference type="Proteomes" id="UP000028681"/>
    </source>
</evidence>
<dbReference type="EMBL" id="CP006664">
    <property type="protein sequence ID" value="AIJ09001.1"/>
    <property type="molecule type" value="Genomic_DNA"/>
</dbReference>
<proteinExistence type="predicted"/>
<dbReference type="Proteomes" id="UP000028681">
    <property type="component" value="Chromosome"/>
</dbReference>
<protein>
    <submittedName>
        <fullName evidence="1">Uncharacterized protein</fullName>
    </submittedName>
</protein>
<dbReference type="HOGENOM" id="CLU_3269299_0_0_6"/>
<gene>
    <name evidence="1" type="ORF">ETEE_2563</name>
</gene>
<organism evidence="1 2">
    <name type="scientific">Edwardsiella anguillarum ET080813</name>
    <dbReference type="NCBI Taxonomy" id="667120"/>
    <lineage>
        <taxon>Bacteria</taxon>
        <taxon>Pseudomonadati</taxon>
        <taxon>Pseudomonadota</taxon>
        <taxon>Gammaproteobacteria</taxon>
        <taxon>Enterobacterales</taxon>
        <taxon>Hafniaceae</taxon>
        <taxon>Edwardsiella</taxon>
    </lineage>
</organism>